<dbReference type="Gene3D" id="3.40.50.620">
    <property type="entry name" value="HUPs"/>
    <property type="match status" value="1"/>
</dbReference>
<dbReference type="InterPro" id="IPR051786">
    <property type="entry name" value="ASN_synthetase/amidase"/>
</dbReference>
<dbReference type="PIRSF" id="PIRSF001589">
    <property type="entry name" value="Asn_synthetase_glu-h"/>
    <property type="match status" value="1"/>
</dbReference>
<dbReference type="InterPro" id="IPR014729">
    <property type="entry name" value="Rossmann-like_a/b/a_fold"/>
</dbReference>
<dbReference type="Proteomes" id="UP000320580">
    <property type="component" value="Chromosome"/>
</dbReference>
<protein>
    <recommendedName>
        <fullName evidence="3">asparagine synthase (glutamine-hydrolyzing)</fullName>
        <ecNumber evidence="3">6.3.5.4</ecNumber>
    </recommendedName>
</protein>
<comment type="catalytic activity">
    <reaction evidence="5">
        <text>L-aspartate + L-glutamine + ATP + H2O = L-asparagine + L-glutamate + AMP + diphosphate + H(+)</text>
        <dbReference type="Rhea" id="RHEA:12228"/>
        <dbReference type="ChEBI" id="CHEBI:15377"/>
        <dbReference type="ChEBI" id="CHEBI:15378"/>
        <dbReference type="ChEBI" id="CHEBI:29985"/>
        <dbReference type="ChEBI" id="CHEBI:29991"/>
        <dbReference type="ChEBI" id="CHEBI:30616"/>
        <dbReference type="ChEBI" id="CHEBI:33019"/>
        <dbReference type="ChEBI" id="CHEBI:58048"/>
        <dbReference type="ChEBI" id="CHEBI:58359"/>
        <dbReference type="ChEBI" id="CHEBI:456215"/>
        <dbReference type="EC" id="6.3.5.4"/>
    </reaction>
</comment>
<reference evidence="8 9" key="1">
    <citation type="submission" date="2019-07" db="EMBL/GenBank/DDBJ databases">
        <authorList>
            <person name="Zhu P."/>
        </authorList>
    </citation>
    <scope>NUCLEOTIDE SEQUENCE [LARGE SCALE GENOMIC DNA]</scope>
    <source>
        <strain evidence="8 9">SSL-25</strain>
    </source>
</reference>
<dbReference type="AlphaFoldDB" id="A0A5B8J5L8"/>
<feature type="domain" description="Asparagine synthetase" evidence="7">
    <location>
        <begin position="194"/>
        <end position="550"/>
    </location>
</feature>
<dbReference type="GO" id="GO:0004066">
    <property type="term" value="F:asparagine synthase (glutamine-hydrolyzing) activity"/>
    <property type="evidence" value="ECO:0007669"/>
    <property type="project" value="UniProtKB-EC"/>
</dbReference>
<evidence type="ECO:0000313" key="8">
    <source>
        <dbReference type="EMBL" id="QDY77095.1"/>
    </source>
</evidence>
<dbReference type="SUPFAM" id="SSF56235">
    <property type="entry name" value="N-terminal nucleophile aminohydrolases (Ntn hydrolases)"/>
    <property type="match status" value="1"/>
</dbReference>
<dbReference type="GO" id="GO:0006529">
    <property type="term" value="P:asparagine biosynthetic process"/>
    <property type="evidence" value="ECO:0007669"/>
    <property type="project" value="UniProtKB-KW"/>
</dbReference>
<evidence type="ECO:0000259" key="7">
    <source>
        <dbReference type="Pfam" id="PF00733"/>
    </source>
</evidence>
<evidence type="ECO:0000256" key="6">
    <source>
        <dbReference type="PIRSR" id="PIRSR001589-3"/>
    </source>
</evidence>
<evidence type="ECO:0000313" key="9">
    <source>
        <dbReference type="Proteomes" id="UP000320580"/>
    </source>
</evidence>
<dbReference type="InterPro" id="IPR029055">
    <property type="entry name" value="Ntn_hydrolases_N"/>
</dbReference>
<feature type="site" description="Important for beta-aspartyl-AMP intermediate formation" evidence="6">
    <location>
        <position position="318"/>
    </location>
</feature>
<dbReference type="PANTHER" id="PTHR43284:SF1">
    <property type="entry name" value="ASPARAGINE SYNTHETASE"/>
    <property type="match status" value="1"/>
</dbReference>
<dbReference type="Gene3D" id="3.60.20.10">
    <property type="entry name" value="Glutamine Phosphoribosylpyrophosphate, subunit 1, domain 1"/>
    <property type="match status" value="1"/>
</dbReference>
<dbReference type="SUPFAM" id="SSF52402">
    <property type="entry name" value="Adenine nucleotide alpha hydrolases-like"/>
    <property type="match status" value="1"/>
</dbReference>
<evidence type="ECO:0000256" key="1">
    <source>
        <dbReference type="ARBA" id="ARBA00005187"/>
    </source>
</evidence>
<evidence type="ECO:0000256" key="4">
    <source>
        <dbReference type="ARBA" id="ARBA00022888"/>
    </source>
</evidence>
<organism evidence="8 9">
    <name type="scientific">Streptomyces qinzhouensis</name>
    <dbReference type="NCBI Taxonomy" id="2599401"/>
    <lineage>
        <taxon>Bacteria</taxon>
        <taxon>Bacillati</taxon>
        <taxon>Actinomycetota</taxon>
        <taxon>Actinomycetes</taxon>
        <taxon>Kitasatosporales</taxon>
        <taxon>Streptomycetaceae</taxon>
        <taxon>Streptomyces</taxon>
    </lineage>
</organism>
<dbReference type="InterPro" id="IPR001962">
    <property type="entry name" value="Asn_synthase"/>
</dbReference>
<keyword evidence="4" id="KW-0061">Asparagine biosynthesis</keyword>
<evidence type="ECO:0000256" key="2">
    <source>
        <dbReference type="ARBA" id="ARBA00005752"/>
    </source>
</evidence>
<sequence length="565" mass="60267">MGWFGGALAPPDTAPTPVGAHVLWHEPPTWSVGATVRLARASGGRRLAVFGLCGAVDDELNRLVEQAGTRELDVAATAWTGAYAIALDDGKGAFTLWGDPAGACPLYLARAHGVLLWSSSSLALASLLGSSPDRGWLAAHLADPTAWTPGRSAWADVEQLPPGHRWTISPNGASACVPYWEPSPGTRGASVRRLRDDLANSVLIRATGRAISSDLSGGLDSSTLAAHAAQHGPVLGVTHHPRGRERGGDIDHAREVVRAYPSIQHHLMPLGREHLPFTDLGTLVLTDEPAPSSITVAQLFSEFVLLKSEGTEVHLTGDGGDSLFLPPPVHLADLVRAGRLLRLGSDARSWARLHRTSPWPALAAAWRNPDRLAGTADPKPWLTSDALDLADAVISSCPHGKLLGHADRHLLAECRYVGRTAATENQLAAAFGIEMHNPFTDARILESVLAVPADARWSAHRYKPLLADAVRGLLPDSVIRRGAKGLFAMDHHHGLRANLNHVLNLADGYLADLGLVRPAALRSLLRRGALGIDIPWGLIEPVLGAELWLRASGTATQLVRWEAKP</sequence>
<gene>
    <name evidence="8" type="ORF">FQU76_11860</name>
</gene>
<comment type="pathway">
    <text evidence="1">Amino-acid biosynthesis; L-asparagine biosynthesis; L-asparagine from L-aspartate (L-Gln route): step 1/1.</text>
</comment>
<proteinExistence type="inferred from homology"/>
<dbReference type="RefSeq" id="WP_146480381.1">
    <property type="nucleotide sequence ID" value="NZ_CP042266.1"/>
</dbReference>
<keyword evidence="9" id="KW-1185">Reference proteome</keyword>
<dbReference type="NCBIfam" id="NF033561">
    <property type="entry name" value="macrolact_Ik_Al"/>
    <property type="match status" value="1"/>
</dbReference>
<dbReference type="KEGG" id="sqz:FQU76_11860"/>
<comment type="similarity">
    <text evidence="2">Belongs to the asparagine synthetase family.</text>
</comment>
<name>A0A5B8J5L8_9ACTN</name>
<accession>A0A5B8J5L8</accession>
<dbReference type="EC" id="6.3.5.4" evidence="3"/>
<dbReference type="InterPro" id="IPR006426">
    <property type="entry name" value="Asn_synth_AEB"/>
</dbReference>
<dbReference type="Pfam" id="PF00733">
    <property type="entry name" value="Asn_synthase"/>
    <property type="match status" value="1"/>
</dbReference>
<dbReference type="PANTHER" id="PTHR43284">
    <property type="entry name" value="ASPARAGINE SYNTHETASE (GLUTAMINE-HYDROLYZING)"/>
    <property type="match status" value="1"/>
</dbReference>
<evidence type="ECO:0000256" key="3">
    <source>
        <dbReference type="ARBA" id="ARBA00012737"/>
    </source>
</evidence>
<dbReference type="EMBL" id="CP042266">
    <property type="protein sequence ID" value="QDY77095.1"/>
    <property type="molecule type" value="Genomic_DNA"/>
</dbReference>
<dbReference type="OrthoDB" id="7053173at2"/>
<evidence type="ECO:0000256" key="5">
    <source>
        <dbReference type="ARBA" id="ARBA00048741"/>
    </source>
</evidence>
<keyword evidence="4" id="KW-0028">Amino-acid biosynthesis</keyword>